<gene>
    <name evidence="2" type="ORF">POCTA_138.1.T0630040</name>
</gene>
<keyword evidence="1" id="KW-0812">Transmembrane</keyword>
<sequence length="33" mass="3879">MISYLLELQRKLILNLMCLSTITVRFGLLTFAY</sequence>
<evidence type="ECO:0000313" key="2">
    <source>
        <dbReference type="EMBL" id="CAD8173971.1"/>
    </source>
</evidence>
<feature type="transmembrane region" description="Helical" evidence="1">
    <location>
        <begin position="12"/>
        <end position="32"/>
    </location>
</feature>
<protein>
    <submittedName>
        <fullName evidence="2">Uncharacterized protein</fullName>
    </submittedName>
</protein>
<evidence type="ECO:0000313" key="3">
    <source>
        <dbReference type="Proteomes" id="UP000683925"/>
    </source>
</evidence>
<organism evidence="2 3">
    <name type="scientific">Paramecium octaurelia</name>
    <dbReference type="NCBI Taxonomy" id="43137"/>
    <lineage>
        <taxon>Eukaryota</taxon>
        <taxon>Sar</taxon>
        <taxon>Alveolata</taxon>
        <taxon>Ciliophora</taxon>
        <taxon>Intramacronucleata</taxon>
        <taxon>Oligohymenophorea</taxon>
        <taxon>Peniculida</taxon>
        <taxon>Parameciidae</taxon>
        <taxon>Paramecium</taxon>
    </lineage>
</organism>
<comment type="caution">
    <text evidence="2">The sequence shown here is derived from an EMBL/GenBank/DDBJ whole genome shotgun (WGS) entry which is preliminary data.</text>
</comment>
<keyword evidence="1" id="KW-1133">Transmembrane helix</keyword>
<accession>A0A8S1VBK1</accession>
<keyword evidence="3" id="KW-1185">Reference proteome</keyword>
<proteinExistence type="predicted"/>
<dbReference type="AlphaFoldDB" id="A0A8S1VBK1"/>
<reference evidence="2" key="1">
    <citation type="submission" date="2021-01" db="EMBL/GenBank/DDBJ databases">
        <authorList>
            <consortium name="Genoscope - CEA"/>
            <person name="William W."/>
        </authorList>
    </citation>
    <scope>NUCLEOTIDE SEQUENCE</scope>
</reference>
<name>A0A8S1VBK1_PAROT</name>
<evidence type="ECO:0000256" key="1">
    <source>
        <dbReference type="SAM" id="Phobius"/>
    </source>
</evidence>
<keyword evidence="1" id="KW-0472">Membrane</keyword>
<dbReference type="EMBL" id="CAJJDP010000062">
    <property type="protein sequence ID" value="CAD8173971.1"/>
    <property type="molecule type" value="Genomic_DNA"/>
</dbReference>
<dbReference type="Proteomes" id="UP000683925">
    <property type="component" value="Unassembled WGS sequence"/>
</dbReference>